<reference evidence="2" key="1">
    <citation type="journal article" date="2015" name="Nat. Genet.">
        <title>The genome and transcriptome of the zoonotic hookworm Ancylostoma ceylanicum identify infection-specific gene families.</title>
        <authorList>
            <person name="Schwarz E.M."/>
            <person name="Hu Y."/>
            <person name="Antoshechkin I."/>
            <person name="Miller M.M."/>
            <person name="Sternberg P.W."/>
            <person name="Aroian R.V."/>
        </authorList>
    </citation>
    <scope>NUCLEOTIDE SEQUENCE</scope>
    <source>
        <strain evidence="2">HY135</strain>
    </source>
</reference>
<protein>
    <submittedName>
        <fullName evidence="1">Uncharacterized protein</fullName>
    </submittedName>
</protein>
<name>A0A016SZG8_9BILA</name>
<dbReference type="EMBL" id="JARK01001492">
    <property type="protein sequence ID" value="EYB95786.1"/>
    <property type="molecule type" value="Genomic_DNA"/>
</dbReference>
<proteinExistence type="predicted"/>
<dbReference type="AlphaFoldDB" id="A0A016SZG8"/>
<evidence type="ECO:0000313" key="1">
    <source>
        <dbReference type="EMBL" id="EYB95786.1"/>
    </source>
</evidence>
<dbReference type="Proteomes" id="UP000024635">
    <property type="component" value="Unassembled WGS sequence"/>
</dbReference>
<organism evidence="1 2">
    <name type="scientific">Ancylostoma ceylanicum</name>
    <dbReference type="NCBI Taxonomy" id="53326"/>
    <lineage>
        <taxon>Eukaryota</taxon>
        <taxon>Metazoa</taxon>
        <taxon>Ecdysozoa</taxon>
        <taxon>Nematoda</taxon>
        <taxon>Chromadorea</taxon>
        <taxon>Rhabditida</taxon>
        <taxon>Rhabditina</taxon>
        <taxon>Rhabditomorpha</taxon>
        <taxon>Strongyloidea</taxon>
        <taxon>Ancylostomatidae</taxon>
        <taxon>Ancylostomatinae</taxon>
        <taxon>Ancylostoma</taxon>
    </lineage>
</organism>
<accession>A0A016SZG8</accession>
<keyword evidence="2" id="KW-1185">Reference proteome</keyword>
<gene>
    <name evidence="1" type="primary">Acey_s0156.g3145</name>
    <name evidence="1" type="ORF">Y032_0156g3145</name>
</gene>
<evidence type="ECO:0000313" key="2">
    <source>
        <dbReference type="Proteomes" id="UP000024635"/>
    </source>
</evidence>
<comment type="caution">
    <text evidence="1">The sequence shown here is derived from an EMBL/GenBank/DDBJ whole genome shotgun (WGS) entry which is preliminary data.</text>
</comment>
<sequence>MGGHDEHFCKGDRTVRVRKGQVSFYQSMQECCKMKLSDCRRRGQPHRIRGADRSFFIRLLTTTEAFKSHPAVPHRILWAPSASRPDGHRRYTDAAGSLPFARYLMSHCVSVMPLG</sequence>